<dbReference type="Proteomes" id="UP000257109">
    <property type="component" value="Unassembled WGS sequence"/>
</dbReference>
<keyword evidence="2" id="KW-1185">Reference proteome</keyword>
<dbReference type="STRING" id="157652.A0A371G1C9"/>
<comment type="caution">
    <text evidence="1">The sequence shown here is derived from an EMBL/GenBank/DDBJ whole genome shotgun (WGS) entry which is preliminary data.</text>
</comment>
<dbReference type="EMBL" id="QJKJ01007140">
    <property type="protein sequence ID" value="RDX84133.1"/>
    <property type="molecule type" value="Genomic_DNA"/>
</dbReference>
<dbReference type="OrthoDB" id="6359816at2759"/>
<gene>
    <name evidence="1" type="primary">BPM4</name>
    <name evidence="1" type="ORF">CR513_34867</name>
</gene>
<accession>A0A371G1C9</accession>
<proteinExistence type="predicted"/>
<evidence type="ECO:0000313" key="2">
    <source>
        <dbReference type="Proteomes" id="UP000257109"/>
    </source>
</evidence>
<sequence length="156" mass="18102">MWWIQQPFERLIYIGNPHIYAYFQLPEAFRCLLRLFSSLEDKELFLSRSTVLPSMISESFAAKLLATTYVVVSICTLQRNMYKFCYILDVDDHYRATELKSTCLKYFFVDAGGEFSCLTLPPNILSIVVVLKTNGFKYLKENCPLLKTQLLKTGKI</sequence>
<organism evidence="1 2">
    <name type="scientific">Mucuna pruriens</name>
    <name type="common">Velvet bean</name>
    <name type="synonym">Dolichos pruriens</name>
    <dbReference type="NCBI Taxonomy" id="157652"/>
    <lineage>
        <taxon>Eukaryota</taxon>
        <taxon>Viridiplantae</taxon>
        <taxon>Streptophyta</taxon>
        <taxon>Embryophyta</taxon>
        <taxon>Tracheophyta</taxon>
        <taxon>Spermatophyta</taxon>
        <taxon>Magnoliopsida</taxon>
        <taxon>eudicotyledons</taxon>
        <taxon>Gunneridae</taxon>
        <taxon>Pentapetalae</taxon>
        <taxon>rosids</taxon>
        <taxon>fabids</taxon>
        <taxon>Fabales</taxon>
        <taxon>Fabaceae</taxon>
        <taxon>Papilionoideae</taxon>
        <taxon>50 kb inversion clade</taxon>
        <taxon>NPAAA clade</taxon>
        <taxon>indigoferoid/millettioid clade</taxon>
        <taxon>Phaseoleae</taxon>
        <taxon>Mucuna</taxon>
    </lineage>
</organism>
<reference evidence="1" key="1">
    <citation type="submission" date="2018-05" db="EMBL/GenBank/DDBJ databases">
        <title>Draft genome of Mucuna pruriens seed.</title>
        <authorList>
            <person name="Nnadi N.E."/>
            <person name="Vos R."/>
            <person name="Hasami M.H."/>
            <person name="Devisetty U.K."/>
            <person name="Aguiy J.C."/>
        </authorList>
    </citation>
    <scope>NUCLEOTIDE SEQUENCE [LARGE SCALE GENOMIC DNA]</scope>
    <source>
        <strain evidence="1">JCA_2017</strain>
    </source>
</reference>
<protein>
    <submittedName>
        <fullName evidence="1">BTB/POZ and MATH domain-containing protein 4</fullName>
    </submittedName>
</protein>
<name>A0A371G1C9_MUCPR</name>
<evidence type="ECO:0000313" key="1">
    <source>
        <dbReference type="EMBL" id="RDX84133.1"/>
    </source>
</evidence>
<dbReference type="AlphaFoldDB" id="A0A371G1C9"/>
<feature type="non-terminal residue" evidence="1">
    <location>
        <position position="1"/>
    </location>
</feature>